<evidence type="ECO:0000313" key="6">
    <source>
        <dbReference type="EMBL" id="RKN40396.1"/>
    </source>
</evidence>
<dbReference type="PANTHER" id="PTHR30246:SF1">
    <property type="entry name" value="2-DEHYDRO-3-DEOXY-6-PHOSPHOGALACTONATE ALDOLASE-RELATED"/>
    <property type="match status" value="1"/>
</dbReference>
<comment type="pathway">
    <text evidence="1">Carbohydrate acid metabolism.</text>
</comment>
<dbReference type="InterPro" id="IPR031338">
    <property type="entry name" value="KDPG/KHG_AS_2"/>
</dbReference>
<evidence type="ECO:0000256" key="2">
    <source>
        <dbReference type="ARBA" id="ARBA00006906"/>
    </source>
</evidence>
<comment type="subunit">
    <text evidence="3">Homotrimer.</text>
</comment>
<organism evidence="6 7">
    <name type="scientific">Streptomyces hoynatensis</name>
    <dbReference type="NCBI Taxonomy" id="1141874"/>
    <lineage>
        <taxon>Bacteria</taxon>
        <taxon>Bacillati</taxon>
        <taxon>Actinomycetota</taxon>
        <taxon>Actinomycetes</taxon>
        <taxon>Kitasatosporales</taxon>
        <taxon>Streptomycetaceae</taxon>
        <taxon>Streptomyces</taxon>
    </lineage>
</organism>
<name>A0A3A9YYX9_9ACTN</name>
<dbReference type="RefSeq" id="WP_120681053.1">
    <property type="nucleotide sequence ID" value="NZ_RBAL01000010.1"/>
</dbReference>
<dbReference type="EMBL" id="RBAL01000010">
    <property type="protein sequence ID" value="RKN40396.1"/>
    <property type="molecule type" value="Genomic_DNA"/>
</dbReference>
<dbReference type="Proteomes" id="UP000272474">
    <property type="component" value="Unassembled WGS sequence"/>
</dbReference>
<comment type="caution">
    <text evidence="6">The sequence shown here is derived from an EMBL/GenBank/DDBJ whole genome shotgun (WGS) entry which is preliminary data.</text>
</comment>
<evidence type="ECO:0000256" key="3">
    <source>
        <dbReference type="ARBA" id="ARBA00011233"/>
    </source>
</evidence>
<evidence type="ECO:0000256" key="5">
    <source>
        <dbReference type="ARBA" id="ARBA00023277"/>
    </source>
</evidence>
<dbReference type="Pfam" id="PF01081">
    <property type="entry name" value="Aldolase"/>
    <property type="match status" value="1"/>
</dbReference>
<evidence type="ECO:0000256" key="1">
    <source>
        <dbReference type="ARBA" id="ARBA00004761"/>
    </source>
</evidence>
<gene>
    <name evidence="6" type="ORF">D7294_18255</name>
</gene>
<proteinExistence type="inferred from homology"/>
<accession>A0A3A9YYX9</accession>
<reference evidence="6 7" key="1">
    <citation type="journal article" date="2014" name="Int. J. Syst. Evol. Microbiol.">
        <title>Streptomyces hoynatensis sp. nov., isolated from deep marine sediment.</title>
        <authorList>
            <person name="Veyisoglu A."/>
            <person name="Sahin N."/>
        </authorList>
    </citation>
    <scope>NUCLEOTIDE SEQUENCE [LARGE SCALE GENOMIC DNA]</scope>
    <source>
        <strain evidence="6 7">KCTC 29097</strain>
    </source>
</reference>
<evidence type="ECO:0000256" key="4">
    <source>
        <dbReference type="ARBA" id="ARBA00023239"/>
    </source>
</evidence>
<dbReference type="SUPFAM" id="SSF51569">
    <property type="entry name" value="Aldolase"/>
    <property type="match status" value="1"/>
</dbReference>
<keyword evidence="5" id="KW-0119">Carbohydrate metabolism</keyword>
<dbReference type="OrthoDB" id="9805177at2"/>
<dbReference type="CDD" id="cd00452">
    <property type="entry name" value="KDPG_aldolase"/>
    <property type="match status" value="1"/>
</dbReference>
<dbReference type="InterPro" id="IPR013785">
    <property type="entry name" value="Aldolase_TIM"/>
</dbReference>
<dbReference type="InterPro" id="IPR000887">
    <property type="entry name" value="Aldlse_KDPG_KHG"/>
</dbReference>
<dbReference type="GO" id="GO:0016829">
    <property type="term" value="F:lyase activity"/>
    <property type="evidence" value="ECO:0007669"/>
    <property type="project" value="UniProtKB-KW"/>
</dbReference>
<dbReference type="PANTHER" id="PTHR30246">
    <property type="entry name" value="2-KETO-3-DEOXY-6-PHOSPHOGLUCONATE ALDOLASE"/>
    <property type="match status" value="1"/>
</dbReference>
<keyword evidence="7" id="KW-1185">Reference proteome</keyword>
<keyword evidence="4" id="KW-0456">Lyase</keyword>
<sequence length="213" mass="21135">MDITAFETRLREERLAAVVRGRDAAAALRAVLALAEEGIGLIEVSLTTADACRVIADAVRETAGAARVGAGTVLTREDLLRAREAGAEWIVTPALCAGVTAAVEAELPVLAGALTPTEVVAARAAGATAVKLFPASAVGPGYVRALRDPFPGLPLVPVGGVDAASAPDYLAAGAVAVGVGGPLLGDAAEGGDLAALRERARALRAACAAGGAR</sequence>
<comment type="similarity">
    <text evidence="2">Belongs to the KHG/KDPG aldolase family.</text>
</comment>
<dbReference type="AlphaFoldDB" id="A0A3A9YYX9"/>
<protein>
    <submittedName>
        <fullName evidence="6">Aldolase</fullName>
    </submittedName>
</protein>
<dbReference type="Gene3D" id="3.20.20.70">
    <property type="entry name" value="Aldolase class I"/>
    <property type="match status" value="1"/>
</dbReference>
<dbReference type="PROSITE" id="PS00160">
    <property type="entry name" value="ALDOLASE_KDPG_KHG_2"/>
    <property type="match status" value="1"/>
</dbReference>
<evidence type="ECO:0000313" key="7">
    <source>
        <dbReference type="Proteomes" id="UP000272474"/>
    </source>
</evidence>